<dbReference type="PANTHER" id="PTHR30388:SF6">
    <property type="entry name" value="XANTHINE DEHYDROGENASE SUBUNIT A-RELATED"/>
    <property type="match status" value="1"/>
</dbReference>
<keyword evidence="4" id="KW-1185">Reference proteome</keyword>
<feature type="domain" description="XdhC Rossmann" evidence="2">
    <location>
        <begin position="107"/>
        <end position="250"/>
    </location>
</feature>
<dbReference type="PANTHER" id="PTHR30388">
    <property type="entry name" value="ALDEHYDE OXIDOREDUCTASE MOLYBDENUM COFACTOR ASSEMBLY PROTEIN"/>
    <property type="match status" value="1"/>
</dbReference>
<evidence type="ECO:0000313" key="4">
    <source>
        <dbReference type="Proteomes" id="UP001371305"/>
    </source>
</evidence>
<dbReference type="RefSeq" id="WP_341404650.1">
    <property type="nucleotide sequence ID" value="NZ_JBBUKT010000003.1"/>
</dbReference>
<dbReference type="InterPro" id="IPR014308">
    <property type="entry name" value="Xanthine_DH_XdhC"/>
</dbReference>
<dbReference type="Pfam" id="PF13478">
    <property type="entry name" value="XdhC_C"/>
    <property type="match status" value="1"/>
</dbReference>
<comment type="caution">
    <text evidence="3">The sequence shown here is derived from an EMBL/GenBank/DDBJ whole genome shotgun (WGS) entry which is preliminary data.</text>
</comment>
<dbReference type="NCBIfam" id="TIGR02964">
    <property type="entry name" value="xanthine_xdhC"/>
    <property type="match status" value="1"/>
</dbReference>
<protein>
    <submittedName>
        <fullName evidence="3">Xanthine dehydrogenase accessory protein XdhC</fullName>
    </submittedName>
</protein>
<evidence type="ECO:0000259" key="2">
    <source>
        <dbReference type="Pfam" id="PF13478"/>
    </source>
</evidence>
<accession>A0ABU9AU38</accession>
<proteinExistence type="predicted"/>
<gene>
    <name evidence="3" type="primary">xdhC</name>
    <name evidence="3" type="ORF">WKV53_11095</name>
</gene>
<evidence type="ECO:0000313" key="3">
    <source>
        <dbReference type="EMBL" id="MEK7951048.1"/>
    </source>
</evidence>
<dbReference type="EMBL" id="JBBUKT010000003">
    <property type="protein sequence ID" value="MEK7951048.1"/>
    <property type="molecule type" value="Genomic_DNA"/>
</dbReference>
<evidence type="ECO:0000259" key="1">
    <source>
        <dbReference type="Pfam" id="PF02625"/>
    </source>
</evidence>
<reference evidence="3 4" key="1">
    <citation type="submission" date="2024-04" db="EMBL/GenBank/DDBJ databases">
        <title>Luteolibacter sp. isolated from soil.</title>
        <authorList>
            <person name="An J."/>
        </authorList>
    </citation>
    <scope>NUCLEOTIDE SEQUENCE [LARGE SCALE GENOMIC DNA]</scope>
    <source>
        <strain evidence="3 4">Y139</strain>
    </source>
</reference>
<organism evidence="3 4">
    <name type="scientific">Luteolibacter soli</name>
    <dbReference type="NCBI Taxonomy" id="3135280"/>
    <lineage>
        <taxon>Bacteria</taxon>
        <taxon>Pseudomonadati</taxon>
        <taxon>Verrucomicrobiota</taxon>
        <taxon>Verrucomicrobiia</taxon>
        <taxon>Verrucomicrobiales</taxon>
        <taxon>Verrucomicrobiaceae</taxon>
        <taxon>Luteolibacter</taxon>
    </lineage>
</organism>
<name>A0ABU9AU38_9BACT</name>
<sequence length="259" mass="27506">MNPWQEIARFTETGNDVIVVTVAAARGSVPGEAGAKMLVTRDGLQSGTVGGGRIEARALAEAAELLGSSEEFTRLVCWNLQRDIGMTCGGEMTLLFERVAAKPPWHLVIFGAGHIVQSLVPVLLPLSCHIDVIDTRADWLSRLPVAKNLATHPVASFEDGVGLVTGQSFVLSITKGHASDVPVLRDVLARYPGIPFLGVIGSASKRAALLRDLRTEAVAEGLLDRITCPLGLPIGGNDPHEIAISIAAQLLERRSMPQA</sequence>
<dbReference type="InterPro" id="IPR003777">
    <property type="entry name" value="XdhC_CoxI"/>
</dbReference>
<dbReference type="Proteomes" id="UP001371305">
    <property type="component" value="Unassembled WGS sequence"/>
</dbReference>
<dbReference type="InterPro" id="IPR052698">
    <property type="entry name" value="MoCofactor_Util/Proc"/>
</dbReference>
<feature type="domain" description="XdhC- CoxI" evidence="1">
    <location>
        <begin position="12"/>
        <end position="70"/>
    </location>
</feature>
<dbReference type="Gene3D" id="3.40.50.720">
    <property type="entry name" value="NAD(P)-binding Rossmann-like Domain"/>
    <property type="match status" value="1"/>
</dbReference>
<dbReference type="Pfam" id="PF02625">
    <property type="entry name" value="XdhC_CoxI"/>
    <property type="match status" value="1"/>
</dbReference>
<dbReference type="InterPro" id="IPR027051">
    <property type="entry name" value="XdhC_Rossmann_dom"/>
</dbReference>